<comment type="caution">
    <text evidence="3">The sequence shown here is derived from an EMBL/GenBank/DDBJ whole genome shotgun (WGS) entry which is preliminary data.</text>
</comment>
<evidence type="ECO:0000259" key="2">
    <source>
        <dbReference type="PROSITE" id="PS50110"/>
    </source>
</evidence>
<dbReference type="EMBL" id="QFYS01000007">
    <property type="protein sequence ID" value="RAK63742.1"/>
    <property type="molecule type" value="Genomic_DNA"/>
</dbReference>
<keyword evidence="1" id="KW-0597">Phosphoprotein</keyword>
<feature type="modified residue" description="4-aspartylphosphate" evidence="1">
    <location>
        <position position="67"/>
    </location>
</feature>
<dbReference type="InterPro" id="IPR001789">
    <property type="entry name" value="Sig_transdc_resp-reg_receiver"/>
</dbReference>
<dbReference type="SMART" id="SM00448">
    <property type="entry name" value="REC"/>
    <property type="match status" value="1"/>
</dbReference>
<feature type="domain" description="Response regulatory" evidence="2">
    <location>
        <begin position="17"/>
        <end position="136"/>
    </location>
</feature>
<keyword evidence="4" id="KW-1185">Reference proteome</keyword>
<evidence type="ECO:0000313" key="4">
    <source>
        <dbReference type="Proteomes" id="UP000249524"/>
    </source>
</evidence>
<dbReference type="AlphaFoldDB" id="A0A328B8R4"/>
<dbReference type="SUPFAM" id="SSF52172">
    <property type="entry name" value="CheY-like"/>
    <property type="match status" value="1"/>
</dbReference>
<proteinExistence type="predicted"/>
<dbReference type="RefSeq" id="WP_111277052.1">
    <property type="nucleotide sequence ID" value="NZ_QFYS01000007.1"/>
</dbReference>
<accession>A0A328B8R4</accession>
<evidence type="ECO:0000313" key="3">
    <source>
        <dbReference type="EMBL" id="RAK63742.1"/>
    </source>
</evidence>
<dbReference type="Gene3D" id="3.40.50.2300">
    <property type="match status" value="1"/>
</dbReference>
<protein>
    <submittedName>
        <fullName evidence="3">Response regulator</fullName>
    </submittedName>
</protein>
<sequence length="199" mass="21854">MSLPFSKTERVNLSTAEVLLACGDPEGLNIMGEMFAGFGVHTPRRCLTMADAQTSVQERILNLMVVDSALADGEGYDFISWLRRSEITPNCYAPVILITGHTRPSQIFRGRDAGASFVVRKPVAPLIMMQRIIWLLNDQRKFVTSPGYCGPDRRVKALGPPVGSKGRRHDDLSAQVGAASTPNLEQDEIDALFKPRAVI</sequence>
<dbReference type="CDD" id="cd00156">
    <property type="entry name" value="REC"/>
    <property type="match status" value="1"/>
</dbReference>
<dbReference type="InterPro" id="IPR011006">
    <property type="entry name" value="CheY-like_superfamily"/>
</dbReference>
<dbReference type="Pfam" id="PF00072">
    <property type="entry name" value="Response_reg"/>
    <property type="match status" value="1"/>
</dbReference>
<dbReference type="GO" id="GO:0000160">
    <property type="term" value="P:phosphorelay signal transduction system"/>
    <property type="evidence" value="ECO:0007669"/>
    <property type="project" value="InterPro"/>
</dbReference>
<reference evidence="3 4" key="1">
    <citation type="submission" date="2018-05" db="EMBL/GenBank/DDBJ databases">
        <authorList>
            <person name="Lanie J.A."/>
            <person name="Ng W.-L."/>
            <person name="Kazmierczak K.M."/>
            <person name="Andrzejewski T.M."/>
            <person name="Davidsen T.M."/>
            <person name="Wayne K.J."/>
            <person name="Tettelin H."/>
            <person name="Glass J.I."/>
            <person name="Rusch D."/>
            <person name="Podicherti R."/>
            <person name="Tsui H.-C.T."/>
            <person name="Winkler M.E."/>
        </authorList>
    </citation>
    <scope>NUCLEOTIDE SEQUENCE [LARGE SCALE GENOMIC DNA]</scope>
    <source>
        <strain evidence="3 4">BUT-10</strain>
    </source>
</reference>
<dbReference type="PROSITE" id="PS50110">
    <property type="entry name" value="RESPONSE_REGULATORY"/>
    <property type="match status" value="1"/>
</dbReference>
<dbReference type="OrthoDB" id="7202050at2"/>
<name>A0A328B8R4_9CAUL</name>
<evidence type="ECO:0000256" key="1">
    <source>
        <dbReference type="PROSITE-ProRule" id="PRU00169"/>
    </source>
</evidence>
<dbReference type="Proteomes" id="UP000249524">
    <property type="component" value="Unassembled WGS sequence"/>
</dbReference>
<gene>
    <name evidence="3" type="ORF">DJ019_15940</name>
</gene>
<organism evidence="3 4">
    <name type="scientific">Phenylobacterium kunshanense</name>
    <dbReference type="NCBI Taxonomy" id="1445034"/>
    <lineage>
        <taxon>Bacteria</taxon>
        <taxon>Pseudomonadati</taxon>
        <taxon>Pseudomonadota</taxon>
        <taxon>Alphaproteobacteria</taxon>
        <taxon>Caulobacterales</taxon>
        <taxon>Caulobacteraceae</taxon>
        <taxon>Phenylobacterium</taxon>
    </lineage>
</organism>